<feature type="region of interest" description="Disordered" evidence="1">
    <location>
        <begin position="1"/>
        <end position="22"/>
    </location>
</feature>
<name>A0A5Q4C257_9PEZI</name>
<dbReference type="AlphaFoldDB" id="A0A5Q4C257"/>
<evidence type="ECO:0000313" key="2">
    <source>
        <dbReference type="EMBL" id="TQN72727.1"/>
    </source>
</evidence>
<accession>A0A5Q4C257</accession>
<sequence>MAPASQETESASPTTTRPDGESSVDNIAQVWRFWHFGAARGGQQRAGHAEGAELLPRPQPLGLLLSLPFIPVECFLQLPIPLPRPRFMLPVLFPSLLLFVLSFPHQPFFSRPVPFVSLWHASWPSTAPIYYNQSGLDPPLRCIGVVVGIDSDNGV</sequence>
<dbReference type="Proteomes" id="UP000326340">
    <property type="component" value="Unassembled WGS sequence"/>
</dbReference>
<organism evidence="2 3">
    <name type="scientific">Colletotrichum shisoi</name>
    <dbReference type="NCBI Taxonomy" id="2078593"/>
    <lineage>
        <taxon>Eukaryota</taxon>
        <taxon>Fungi</taxon>
        <taxon>Dikarya</taxon>
        <taxon>Ascomycota</taxon>
        <taxon>Pezizomycotina</taxon>
        <taxon>Sordariomycetes</taxon>
        <taxon>Hypocreomycetidae</taxon>
        <taxon>Glomerellales</taxon>
        <taxon>Glomerellaceae</taxon>
        <taxon>Colletotrichum</taxon>
        <taxon>Colletotrichum destructivum species complex</taxon>
    </lineage>
</organism>
<reference evidence="2 3" key="1">
    <citation type="journal article" date="2019" name="Sci. Rep.">
        <title>Colletotrichum shisoi sp. nov., an anthracnose pathogen of Perilla frutescens in Japan: molecular phylogenetic, morphological and genomic evidence.</title>
        <authorList>
            <person name="Gan P."/>
            <person name="Tsushima A."/>
            <person name="Hiroyama R."/>
            <person name="Narusaka M."/>
            <person name="Takano Y."/>
            <person name="Narusaka Y."/>
            <person name="Kawaradani M."/>
            <person name="Damm U."/>
            <person name="Shirasu K."/>
        </authorList>
    </citation>
    <scope>NUCLEOTIDE SEQUENCE [LARGE SCALE GENOMIC DNA]</scope>
    <source>
        <strain evidence="2 3">PG-2018a</strain>
    </source>
</reference>
<keyword evidence="3" id="KW-1185">Reference proteome</keyword>
<gene>
    <name evidence="2" type="ORF">CSHISOI_02793</name>
</gene>
<dbReference type="EMBL" id="PUHP01000149">
    <property type="protein sequence ID" value="TQN72727.1"/>
    <property type="molecule type" value="Genomic_DNA"/>
</dbReference>
<dbReference type="OrthoDB" id="5398685at2759"/>
<comment type="caution">
    <text evidence="2">The sequence shown here is derived from an EMBL/GenBank/DDBJ whole genome shotgun (WGS) entry which is preliminary data.</text>
</comment>
<evidence type="ECO:0000256" key="1">
    <source>
        <dbReference type="SAM" id="MobiDB-lite"/>
    </source>
</evidence>
<proteinExistence type="predicted"/>
<feature type="compositionally biased region" description="Polar residues" evidence="1">
    <location>
        <begin position="1"/>
        <end position="17"/>
    </location>
</feature>
<evidence type="ECO:0000313" key="3">
    <source>
        <dbReference type="Proteomes" id="UP000326340"/>
    </source>
</evidence>
<protein>
    <submittedName>
        <fullName evidence="2">Uncharacterized protein</fullName>
    </submittedName>
</protein>